<reference evidence="1 2" key="1">
    <citation type="submission" date="2020-08" db="EMBL/GenBank/DDBJ databases">
        <title>Functional genomics of gut bacteria from endangered species of beetles.</title>
        <authorList>
            <person name="Carlos-Shanley C."/>
        </authorList>
    </citation>
    <scope>NUCLEOTIDE SEQUENCE [LARGE SCALE GENOMIC DNA]</scope>
    <source>
        <strain evidence="1 2">S00192</strain>
    </source>
</reference>
<dbReference type="Proteomes" id="UP000556201">
    <property type="component" value="Unassembled WGS sequence"/>
</dbReference>
<proteinExistence type="predicted"/>
<evidence type="ECO:0000313" key="1">
    <source>
        <dbReference type="EMBL" id="MBB5771354.1"/>
    </source>
</evidence>
<accession>A0A7W9FTR8</accession>
<dbReference type="AlphaFoldDB" id="A0A7W9FTR8"/>
<dbReference type="InterPro" id="IPR021270">
    <property type="entry name" value="DUF2849"/>
</dbReference>
<protein>
    <recommendedName>
        <fullName evidence="3">DUF2849 domain-containing protein</fullName>
    </recommendedName>
</protein>
<sequence length="91" mass="9449">MKIVTANRLSDGRVIYAGVDNQPVEGIDQASVLDEAAAEIVLAQVAGRPDVFVNPYAVEVEGHAPSGRDRLKERIRSAGPTVGHSVAGGVG</sequence>
<gene>
    <name evidence="1" type="ORF">HNP47_001323</name>
</gene>
<evidence type="ECO:0000313" key="2">
    <source>
        <dbReference type="Proteomes" id="UP000556201"/>
    </source>
</evidence>
<dbReference type="Pfam" id="PF11011">
    <property type="entry name" value="DUF2849"/>
    <property type="match status" value="1"/>
</dbReference>
<organism evidence="1 2">
    <name type="scientific">Brevundimonas vesicularis</name>
    <name type="common">Pseudomonas vesicularis</name>
    <dbReference type="NCBI Taxonomy" id="41276"/>
    <lineage>
        <taxon>Bacteria</taxon>
        <taxon>Pseudomonadati</taxon>
        <taxon>Pseudomonadota</taxon>
        <taxon>Alphaproteobacteria</taxon>
        <taxon>Caulobacterales</taxon>
        <taxon>Caulobacteraceae</taxon>
        <taxon>Brevundimonas</taxon>
    </lineage>
</organism>
<dbReference type="EMBL" id="JACHLJ010000001">
    <property type="protein sequence ID" value="MBB5771354.1"/>
    <property type="molecule type" value="Genomic_DNA"/>
</dbReference>
<evidence type="ECO:0008006" key="3">
    <source>
        <dbReference type="Google" id="ProtNLM"/>
    </source>
</evidence>
<name>A0A7W9FTR8_BREVE</name>
<dbReference type="RefSeq" id="WP_184278827.1">
    <property type="nucleotide sequence ID" value="NZ_JACHLJ010000001.1"/>
</dbReference>
<comment type="caution">
    <text evidence="1">The sequence shown here is derived from an EMBL/GenBank/DDBJ whole genome shotgun (WGS) entry which is preliminary data.</text>
</comment>